<name>A1ZK48_MICM2</name>
<reference evidence="1 2" key="1">
    <citation type="submission" date="2007-01" db="EMBL/GenBank/DDBJ databases">
        <authorList>
            <person name="Haygood M."/>
            <person name="Podell S."/>
            <person name="Anderson C."/>
            <person name="Hopkinson B."/>
            <person name="Roe K."/>
            <person name="Barbeau K."/>
            <person name="Gaasterland T."/>
            <person name="Ferriera S."/>
            <person name="Johnson J."/>
            <person name="Kravitz S."/>
            <person name="Beeson K."/>
            <person name="Sutton G."/>
            <person name="Rogers Y.-H."/>
            <person name="Friedman R."/>
            <person name="Frazier M."/>
            <person name="Venter J.C."/>
        </authorList>
    </citation>
    <scope>NUCLEOTIDE SEQUENCE [LARGE SCALE GENOMIC DNA]</scope>
    <source>
        <strain evidence="1 2">ATCC 23134</strain>
    </source>
</reference>
<accession>A1ZK48</accession>
<comment type="caution">
    <text evidence="1">The sequence shown here is derived from an EMBL/GenBank/DDBJ whole genome shotgun (WGS) entry which is preliminary data.</text>
</comment>
<sequence>MLQTRLIITQKIHHLNKALLLNSKNEHYKGKEKKIKLIGQMY</sequence>
<evidence type="ECO:0000313" key="1">
    <source>
        <dbReference type="EMBL" id="EAY29074.1"/>
    </source>
</evidence>
<proteinExistence type="predicted"/>
<keyword evidence="2" id="KW-1185">Reference proteome</keyword>
<organism evidence="1 2">
    <name type="scientific">Microscilla marina ATCC 23134</name>
    <dbReference type="NCBI Taxonomy" id="313606"/>
    <lineage>
        <taxon>Bacteria</taxon>
        <taxon>Pseudomonadati</taxon>
        <taxon>Bacteroidota</taxon>
        <taxon>Cytophagia</taxon>
        <taxon>Cytophagales</taxon>
        <taxon>Microscillaceae</taxon>
        <taxon>Microscilla</taxon>
    </lineage>
</organism>
<dbReference type="Proteomes" id="UP000004095">
    <property type="component" value="Unassembled WGS sequence"/>
</dbReference>
<dbReference type="EMBL" id="AAWS01000012">
    <property type="protein sequence ID" value="EAY29074.1"/>
    <property type="molecule type" value="Genomic_DNA"/>
</dbReference>
<protein>
    <submittedName>
        <fullName evidence="1">Uncharacterized protein</fullName>
    </submittedName>
</protein>
<evidence type="ECO:0000313" key="2">
    <source>
        <dbReference type="Proteomes" id="UP000004095"/>
    </source>
</evidence>
<dbReference type="AlphaFoldDB" id="A1ZK48"/>
<gene>
    <name evidence="1" type="ORF">M23134_02265</name>
</gene>